<dbReference type="InterPro" id="IPR036047">
    <property type="entry name" value="F-box-like_dom_sf"/>
</dbReference>
<gene>
    <name evidence="2" type="ORF">PgNI_01050</name>
</gene>
<reference evidence="2" key="1">
    <citation type="journal article" date="2019" name="Mol. Biol. Evol.">
        <title>Blast fungal genomes show frequent chromosomal changes, gene gains and losses, and effector gene turnover.</title>
        <authorList>
            <person name="Gomez Luciano L.B."/>
            <person name="Jason Tsai I."/>
            <person name="Chuma I."/>
            <person name="Tosa Y."/>
            <person name="Chen Y.H."/>
            <person name="Li J.Y."/>
            <person name="Li M.Y."/>
            <person name="Jade Lu M.Y."/>
            <person name="Nakayashiki H."/>
            <person name="Li W.H."/>
        </authorList>
    </citation>
    <scope>NUCLEOTIDE SEQUENCE</scope>
    <source>
        <strain evidence="2">NI907</strain>
    </source>
</reference>
<dbReference type="KEGG" id="pgri:PgNI_01050"/>
<dbReference type="RefSeq" id="XP_030987742.1">
    <property type="nucleotide sequence ID" value="XM_031121127.1"/>
</dbReference>
<proteinExistence type="predicted"/>
<dbReference type="Gene3D" id="3.80.10.10">
    <property type="entry name" value="Ribonuclease Inhibitor"/>
    <property type="match status" value="1"/>
</dbReference>
<dbReference type="SUPFAM" id="SSF52058">
    <property type="entry name" value="L domain-like"/>
    <property type="match status" value="1"/>
</dbReference>
<evidence type="ECO:0008006" key="3">
    <source>
        <dbReference type="Google" id="ProtNLM"/>
    </source>
</evidence>
<dbReference type="GeneID" id="41956041"/>
<dbReference type="AlphaFoldDB" id="A0A6P8BKX8"/>
<dbReference type="InterPro" id="IPR032675">
    <property type="entry name" value="LRR_dom_sf"/>
</dbReference>
<sequence length="310" mass="35602">MFIFLPPELLGAILVFLPVRDIKNCRFVHSRLAYVGFPYLTQKIFISNFCPKSIRNIAQSPYGSLSQTKELVLYNGVWKGRCLNPELYLRNLLFYLPSLQSIELSHEYIKRYPQTHAKALFPLYTVGNSFTTVLRAIEDSSKARKLIITGVLDTRHIQIEKDLTCITHLSINALQLPDKFALHFLTQFPNLERLSIQSSHHWIKSIRISHLRWGALKWLKLNSFCISEDDLLDFIIHHQLLEQLRLEDMCVDAGSWTSFCLRLQAVSRDIAVLFEGLFSSRPLQRLGPIISGQKLQDLASESPFSVKVCG</sequence>
<evidence type="ECO:0000313" key="2">
    <source>
        <dbReference type="RefSeq" id="XP_030987742.1"/>
    </source>
</evidence>
<name>A0A6P8BKX8_PYRGI</name>
<accession>A0A6P8BKX8</accession>
<dbReference type="Proteomes" id="UP000515153">
    <property type="component" value="Unplaced"/>
</dbReference>
<reference evidence="2" key="2">
    <citation type="submission" date="2019-10" db="EMBL/GenBank/DDBJ databases">
        <authorList>
            <consortium name="NCBI Genome Project"/>
        </authorList>
    </citation>
    <scope>NUCLEOTIDE SEQUENCE</scope>
    <source>
        <strain evidence="2">NI907</strain>
    </source>
</reference>
<reference evidence="2" key="3">
    <citation type="submission" date="2025-08" db="UniProtKB">
        <authorList>
            <consortium name="RefSeq"/>
        </authorList>
    </citation>
    <scope>IDENTIFICATION</scope>
    <source>
        <strain evidence="2">NI907</strain>
    </source>
</reference>
<dbReference type="SUPFAM" id="SSF81383">
    <property type="entry name" value="F-box domain"/>
    <property type="match status" value="1"/>
</dbReference>
<evidence type="ECO:0000313" key="1">
    <source>
        <dbReference type="Proteomes" id="UP000515153"/>
    </source>
</evidence>
<protein>
    <recommendedName>
        <fullName evidence="3">F-box domain-containing protein</fullName>
    </recommendedName>
</protein>
<keyword evidence="1" id="KW-1185">Reference proteome</keyword>
<organism evidence="1 2">
    <name type="scientific">Pyricularia grisea</name>
    <name type="common">Crabgrass-specific blast fungus</name>
    <name type="synonym">Magnaporthe grisea</name>
    <dbReference type="NCBI Taxonomy" id="148305"/>
    <lineage>
        <taxon>Eukaryota</taxon>
        <taxon>Fungi</taxon>
        <taxon>Dikarya</taxon>
        <taxon>Ascomycota</taxon>
        <taxon>Pezizomycotina</taxon>
        <taxon>Sordariomycetes</taxon>
        <taxon>Sordariomycetidae</taxon>
        <taxon>Magnaporthales</taxon>
        <taxon>Pyriculariaceae</taxon>
        <taxon>Pyricularia</taxon>
    </lineage>
</organism>